<sequence length="212" mass="24010">MREAELSADIDPAVAQLAAARPDFQAIARWIRPGAQVLDLGCGDGSLLRYLRETRNAHGYGVEINDEGVLACVKNRVNVIQADLESGLSGFESGSFDYVILSQTLQAMRHTERIVREMLRVGREAIVSFPNFGYWRHRVQLLMGRMPVSRSLPYQWFNTPNVHLCTLKDFETFCEQHGVRILERMVLGNGTTVTWFPNLLGSIAVYRVEQLR</sequence>
<dbReference type="RefSeq" id="WP_147799168.1">
    <property type="nucleotide sequence ID" value="NZ_VPFL01000005.1"/>
</dbReference>
<keyword evidence="2" id="KW-1185">Reference proteome</keyword>
<dbReference type="InterPro" id="IPR029063">
    <property type="entry name" value="SAM-dependent_MTases_sf"/>
</dbReference>
<organism evidence="1 2">
    <name type="scientific">Pelomicrobium methylotrophicum</name>
    <dbReference type="NCBI Taxonomy" id="2602750"/>
    <lineage>
        <taxon>Bacteria</taxon>
        <taxon>Pseudomonadati</taxon>
        <taxon>Pseudomonadota</taxon>
        <taxon>Hydrogenophilia</taxon>
        <taxon>Hydrogenophilia incertae sedis</taxon>
        <taxon>Pelomicrobium</taxon>
    </lineage>
</organism>
<dbReference type="InParanoid" id="A0A5C7EZD1"/>
<dbReference type="OrthoDB" id="9792690at2"/>
<dbReference type="EMBL" id="VPFL01000005">
    <property type="protein sequence ID" value="TXF12676.1"/>
    <property type="molecule type" value="Genomic_DNA"/>
</dbReference>
<protein>
    <submittedName>
        <fullName evidence="1">Methionine biosynthesis protein MetW</fullName>
    </submittedName>
</protein>
<evidence type="ECO:0000313" key="2">
    <source>
        <dbReference type="Proteomes" id="UP000321201"/>
    </source>
</evidence>
<dbReference type="Proteomes" id="UP000321201">
    <property type="component" value="Unassembled WGS sequence"/>
</dbReference>
<dbReference type="Gene3D" id="3.40.50.150">
    <property type="entry name" value="Vaccinia Virus protein VP39"/>
    <property type="match status" value="1"/>
</dbReference>
<gene>
    <name evidence="1" type="primary">metW</name>
    <name evidence="1" type="ORF">FR698_05470</name>
</gene>
<evidence type="ECO:0000313" key="1">
    <source>
        <dbReference type="EMBL" id="TXF12676.1"/>
    </source>
</evidence>
<comment type="caution">
    <text evidence="1">The sequence shown here is derived from an EMBL/GenBank/DDBJ whole genome shotgun (WGS) entry which is preliminary data.</text>
</comment>
<dbReference type="CDD" id="cd02440">
    <property type="entry name" value="AdoMet_MTases"/>
    <property type="match status" value="1"/>
</dbReference>
<reference evidence="1 2" key="1">
    <citation type="submission" date="2019-08" db="EMBL/GenBank/DDBJ databases">
        <title>Pelomicrobium methylotrophicum gen. nov., sp. nov. a moderately thermophilic, facultatively anaerobic, lithoautotrophic and methylotrophic bacterium isolated from a terrestrial mud volcano.</title>
        <authorList>
            <person name="Slobodkina G.B."/>
            <person name="Merkel A.Y."/>
            <person name="Slobodkin A.I."/>
        </authorList>
    </citation>
    <scope>NUCLEOTIDE SEQUENCE [LARGE SCALE GENOMIC DNA]</scope>
    <source>
        <strain evidence="1 2">SM250</strain>
    </source>
</reference>
<dbReference type="Pfam" id="PF07021">
    <property type="entry name" value="MetW"/>
    <property type="match status" value="1"/>
</dbReference>
<proteinExistence type="predicted"/>
<dbReference type="NCBIfam" id="TIGR02081">
    <property type="entry name" value="metW"/>
    <property type="match status" value="1"/>
</dbReference>
<dbReference type="SUPFAM" id="SSF53335">
    <property type="entry name" value="S-adenosyl-L-methionine-dependent methyltransferases"/>
    <property type="match status" value="1"/>
</dbReference>
<accession>A0A5C7EZD1</accession>
<dbReference type="AlphaFoldDB" id="A0A5C7EZD1"/>
<dbReference type="InterPro" id="IPR010743">
    <property type="entry name" value="Methionine_synth_MetW"/>
</dbReference>
<name>A0A5C7EZD1_9PROT</name>